<name>A0ABV2DBE3_9HYPH</name>
<sequence length="63" mass="7104">MGDHDPSAAVQSAAKWLADNWHTLERPIIPRLRSAYTLSMLDAIEAMRVARSIVYQKKTPIPD</sequence>
<evidence type="ECO:0000313" key="2">
    <source>
        <dbReference type="Proteomes" id="UP001548832"/>
    </source>
</evidence>
<dbReference type="EMBL" id="JBEWSZ010000001">
    <property type="protein sequence ID" value="MET2827343.1"/>
    <property type="molecule type" value="Genomic_DNA"/>
</dbReference>
<accession>A0ABV2DBE3</accession>
<dbReference type="RefSeq" id="WP_354459373.1">
    <property type="nucleotide sequence ID" value="NZ_JBEWSZ010000001.1"/>
</dbReference>
<proteinExistence type="predicted"/>
<dbReference type="Proteomes" id="UP001548832">
    <property type="component" value="Unassembled WGS sequence"/>
</dbReference>
<protein>
    <submittedName>
        <fullName evidence="1">Uncharacterized protein</fullName>
    </submittedName>
</protein>
<comment type="caution">
    <text evidence="1">The sequence shown here is derived from an EMBL/GenBank/DDBJ whole genome shotgun (WGS) entry which is preliminary data.</text>
</comment>
<reference evidence="1 2" key="1">
    <citation type="submission" date="2024-06" db="EMBL/GenBank/DDBJ databases">
        <authorList>
            <person name="Kim D.-U."/>
        </authorList>
    </citation>
    <scope>NUCLEOTIDE SEQUENCE [LARGE SCALE GENOMIC DNA]</scope>
    <source>
        <strain evidence="1 2">KACC15460</strain>
    </source>
</reference>
<gene>
    <name evidence="1" type="ORF">ABVQ20_10195</name>
</gene>
<organism evidence="1 2">
    <name type="scientific">Mesorhizobium shangrilense</name>
    <dbReference type="NCBI Taxonomy" id="460060"/>
    <lineage>
        <taxon>Bacteria</taxon>
        <taxon>Pseudomonadati</taxon>
        <taxon>Pseudomonadota</taxon>
        <taxon>Alphaproteobacteria</taxon>
        <taxon>Hyphomicrobiales</taxon>
        <taxon>Phyllobacteriaceae</taxon>
        <taxon>Mesorhizobium</taxon>
    </lineage>
</organism>
<keyword evidence="2" id="KW-1185">Reference proteome</keyword>
<evidence type="ECO:0000313" key="1">
    <source>
        <dbReference type="EMBL" id="MET2827343.1"/>
    </source>
</evidence>